<evidence type="ECO:0000259" key="4">
    <source>
        <dbReference type="Pfam" id="PF03486"/>
    </source>
</evidence>
<proteinExistence type="predicted"/>
<dbReference type="Proteomes" id="UP000465601">
    <property type="component" value="Unassembled WGS sequence"/>
</dbReference>
<keyword evidence="2" id="KW-0285">Flavoprotein</keyword>
<dbReference type="InterPro" id="IPR004792">
    <property type="entry name" value="BaiN-like"/>
</dbReference>
<dbReference type="AlphaFoldDB" id="A0A833M7J4"/>
<dbReference type="InterPro" id="IPR057661">
    <property type="entry name" value="RsdA/BaiN/AoA(So)_Rossmann"/>
</dbReference>
<dbReference type="Gene3D" id="3.50.50.60">
    <property type="entry name" value="FAD/NAD(P)-binding domain"/>
    <property type="match status" value="1"/>
</dbReference>
<organism evidence="6 7">
    <name type="scientific">Alkaliphilus serpentinus</name>
    <dbReference type="NCBI Taxonomy" id="1482731"/>
    <lineage>
        <taxon>Bacteria</taxon>
        <taxon>Bacillati</taxon>
        <taxon>Bacillota</taxon>
        <taxon>Clostridia</taxon>
        <taxon>Peptostreptococcales</taxon>
        <taxon>Natronincolaceae</taxon>
        <taxon>Alkaliphilus</taxon>
    </lineage>
</organism>
<dbReference type="PRINTS" id="PR00368">
    <property type="entry name" value="FADPNR"/>
</dbReference>
<protein>
    <submittedName>
        <fullName evidence="6">NAD(P)/FAD-dependent oxidoreductase</fullName>
    </submittedName>
</protein>
<accession>A0A833M7J4</accession>
<evidence type="ECO:0000256" key="2">
    <source>
        <dbReference type="ARBA" id="ARBA00022630"/>
    </source>
</evidence>
<gene>
    <name evidence="6" type="ORF">F8153_06795</name>
</gene>
<evidence type="ECO:0000259" key="5">
    <source>
        <dbReference type="Pfam" id="PF22780"/>
    </source>
</evidence>
<dbReference type="EMBL" id="WBZB01000017">
    <property type="protein sequence ID" value="KAB3530573.1"/>
    <property type="molecule type" value="Genomic_DNA"/>
</dbReference>
<dbReference type="SUPFAM" id="SSF160996">
    <property type="entry name" value="HI0933 insert domain-like"/>
    <property type="match status" value="1"/>
</dbReference>
<dbReference type="Pfam" id="PF03486">
    <property type="entry name" value="HI0933_like"/>
    <property type="match status" value="1"/>
</dbReference>
<keyword evidence="7" id="KW-1185">Reference proteome</keyword>
<feature type="domain" description="RsdA/BaiN/AoA(So)-like insert" evidence="5">
    <location>
        <begin position="192"/>
        <end position="354"/>
    </location>
</feature>
<dbReference type="PANTHER" id="PTHR42887:SF2">
    <property type="entry name" value="OS12G0638800 PROTEIN"/>
    <property type="match status" value="1"/>
</dbReference>
<dbReference type="NCBIfam" id="TIGR00275">
    <property type="entry name" value="aminoacetone oxidase family FAD-binding enzyme"/>
    <property type="match status" value="1"/>
</dbReference>
<dbReference type="InterPro" id="IPR055178">
    <property type="entry name" value="RsdA/BaiN/AoA(So)-like_dom"/>
</dbReference>
<dbReference type="PRINTS" id="PR00411">
    <property type="entry name" value="PNDRDTASEI"/>
</dbReference>
<name>A0A833M7J4_9FIRM</name>
<keyword evidence="3" id="KW-0274">FAD</keyword>
<dbReference type="InterPro" id="IPR023166">
    <property type="entry name" value="BaiN-like_dom_sf"/>
</dbReference>
<dbReference type="Pfam" id="PF22780">
    <property type="entry name" value="HI0933_like_1st"/>
    <property type="match status" value="1"/>
</dbReference>
<dbReference type="PANTHER" id="PTHR42887">
    <property type="entry name" value="OS12G0638800 PROTEIN"/>
    <property type="match status" value="1"/>
</dbReference>
<evidence type="ECO:0000313" key="7">
    <source>
        <dbReference type="Proteomes" id="UP000465601"/>
    </source>
</evidence>
<comment type="cofactor">
    <cofactor evidence="1">
        <name>FAD</name>
        <dbReference type="ChEBI" id="CHEBI:57692"/>
    </cofactor>
</comment>
<feature type="domain" description="RsdA/BaiN/AoA(So)-like Rossmann fold-like" evidence="4">
    <location>
        <begin position="6"/>
        <end position="407"/>
    </location>
</feature>
<dbReference type="OrthoDB" id="9773233at2"/>
<dbReference type="Gene3D" id="1.10.8.260">
    <property type="entry name" value="HI0933 insert domain-like"/>
    <property type="match status" value="1"/>
</dbReference>
<dbReference type="InterPro" id="IPR036188">
    <property type="entry name" value="FAD/NAD-bd_sf"/>
</dbReference>
<comment type="caution">
    <text evidence="6">The sequence shown here is derived from an EMBL/GenBank/DDBJ whole genome shotgun (WGS) entry which is preliminary data.</text>
</comment>
<evidence type="ECO:0000256" key="1">
    <source>
        <dbReference type="ARBA" id="ARBA00001974"/>
    </source>
</evidence>
<evidence type="ECO:0000256" key="3">
    <source>
        <dbReference type="ARBA" id="ARBA00022827"/>
    </source>
</evidence>
<evidence type="ECO:0000313" key="6">
    <source>
        <dbReference type="EMBL" id="KAB3530573.1"/>
    </source>
</evidence>
<dbReference type="Gene3D" id="2.40.30.10">
    <property type="entry name" value="Translation factors"/>
    <property type="match status" value="1"/>
</dbReference>
<sequence length="414" mass="45045">MKDENRVLIIGGGAAGLTAAIAAARNKAEVMILEASDRVGRKILATGNGRCNLTNVNMDIKRFHGENVKFAKGPLKQFDVDQVINLFEFLGISCKVEDGGKVYPYSDQASSVLDVLRYQLQALGVEERCNSKVKGIKPSKGGFKVILEDDTTIHGNKVIVATGGMASPQLGSDGSGYNLLKALGHSIIEPFPALIQLKLEAKFLKGISGVKFVGEASIEIDDKALRIEGGEILFTDYGISGPPILQLSRLASEGLMTGKIPYITLDLFPQLTKEELYANLKLRLAYQPERPLDFSFIGLINKKLIPVVLKEANLSSPTKPSVQVKDQEIRRLVELLKGWRLKVNGTQAWKHAQVTAGGIKVDEVDPRTMESRLIQGLYIAGEILDIDGDCGGFNLQWAWSTGYIAGEAAILNHT</sequence>
<reference evidence="6 7" key="1">
    <citation type="submission" date="2019-10" db="EMBL/GenBank/DDBJ databases">
        <title>Alkaliphilus serpentinus sp. nov. and Alkaliphilus pronyensis sp. nov., two novel anaerobic alkaliphilic species isolated from the serpentinized-hosted hydrothermal field of the Prony Bay (New Caledonia).</title>
        <authorList>
            <person name="Postec A."/>
        </authorList>
    </citation>
    <scope>NUCLEOTIDE SEQUENCE [LARGE SCALE GENOMIC DNA]</scope>
    <source>
        <strain evidence="6 7">LacT</strain>
    </source>
</reference>
<dbReference type="SUPFAM" id="SSF51905">
    <property type="entry name" value="FAD/NAD(P)-binding domain"/>
    <property type="match status" value="1"/>
</dbReference>